<evidence type="ECO:0000256" key="4">
    <source>
        <dbReference type="ARBA" id="ARBA00022552"/>
    </source>
</evidence>
<dbReference type="Pfam" id="PF03998">
    <property type="entry name" value="Utp11"/>
    <property type="match status" value="1"/>
</dbReference>
<dbReference type="PANTHER" id="PTHR12838">
    <property type="entry name" value="U3 SMALL NUCLEOLAR RNA-ASSOCIATED PROTEIN 11"/>
    <property type="match status" value="1"/>
</dbReference>
<evidence type="ECO:0000313" key="7">
    <source>
        <dbReference type="Proteomes" id="UP000759131"/>
    </source>
</evidence>
<dbReference type="EMBL" id="OC890137">
    <property type="protein sequence ID" value="CAD7645945.1"/>
    <property type="molecule type" value="Genomic_DNA"/>
</dbReference>
<keyword evidence="5" id="KW-0539">Nucleus</keyword>
<dbReference type="EMBL" id="CAJPIZ010035562">
    <property type="protein sequence ID" value="CAG2120800.1"/>
    <property type="molecule type" value="Genomic_DNA"/>
</dbReference>
<evidence type="ECO:0000256" key="1">
    <source>
        <dbReference type="ARBA" id="ARBA00004604"/>
    </source>
</evidence>
<dbReference type="GO" id="GO:0006364">
    <property type="term" value="P:rRNA processing"/>
    <property type="evidence" value="ECO:0007669"/>
    <property type="project" value="UniProtKB-KW"/>
</dbReference>
<evidence type="ECO:0000313" key="6">
    <source>
        <dbReference type="EMBL" id="CAD7645945.1"/>
    </source>
</evidence>
<dbReference type="Proteomes" id="UP000759131">
    <property type="component" value="Unassembled WGS sequence"/>
</dbReference>
<evidence type="ECO:0000256" key="5">
    <source>
        <dbReference type="ARBA" id="ARBA00023242"/>
    </source>
</evidence>
<proteinExistence type="inferred from homology"/>
<dbReference type="GO" id="GO:0032040">
    <property type="term" value="C:small-subunit processome"/>
    <property type="evidence" value="ECO:0007669"/>
    <property type="project" value="InterPro"/>
</dbReference>
<dbReference type="OrthoDB" id="29058at2759"/>
<gene>
    <name evidence="6" type="ORF">OSB1V03_LOCUS20746</name>
</gene>
<dbReference type="PIRSF" id="PIRSF015952">
    <property type="entry name" value="U3snoRNP11"/>
    <property type="match status" value="1"/>
</dbReference>
<evidence type="ECO:0000256" key="2">
    <source>
        <dbReference type="ARBA" id="ARBA00008105"/>
    </source>
</evidence>
<accession>A0A7R9LQD1</accession>
<keyword evidence="7" id="KW-1185">Reference proteome</keyword>
<sequence length="201" mass="24135">KLLRQKVLDKNSEEFDFHMIKSQLKDGVHYEIRDDDRELTKDELKLMQTQDISYVQQKRMIEMKKIDKLRQSLHLIDCESRPKNKHTFFVDNKADKKCFDFGKRLNTSEELLKMGYNFANSDRLSEQNVTEDDVRNVAQLRDKSYKELAKRMERLKFLDLLYKKMDVKKKLLNKKESKPKLVKKGSVGKAPEFKWKSERKR</sequence>
<dbReference type="InterPro" id="IPR007144">
    <property type="entry name" value="SSU_processome_Utp11"/>
</dbReference>
<keyword evidence="4" id="KW-0698">rRNA processing</keyword>
<name>A0A7R9LQD1_9ACAR</name>
<feature type="non-terminal residue" evidence="6">
    <location>
        <position position="201"/>
    </location>
</feature>
<comment type="subcellular location">
    <subcellularLocation>
        <location evidence="1">Nucleus</location>
        <location evidence="1">Nucleolus</location>
    </subcellularLocation>
</comment>
<dbReference type="AlphaFoldDB" id="A0A7R9LQD1"/>
<organism evidence="6">
    <name type="scientific">Medioppia subpectinata</name>
    <dbReference type="NCBI Taxonomy" id="1979941"/>
    <lineage>
        <taxon>Eukaryota</taxon>
        <taxon>Metazoa</taxon>
        <taxon>Ecdysozoa</taxon>
        <taxon>Arthropoda</taxon>
        <taxon>Chelicerata</taxon>
        <taxon>Arachnida</taxon>
        <taxon>Acari</taxon>
        <taxon>Acariformes</taxon>
        <taxon>Sarcoptiformes</taxon>
        <taxon>Oribatida</taxon>
        <taxon>Brachypylina</taxon>
        <taxon>Oppioidea</taxon>
        <taxon>Oppiidae</taxon>
        <taxon>Medioppia</taxon>
    </lineage>
</organism>
<comment type="similarity">
    <text evidence="2">Belongs to the UTP11 family.</text>
</comment>
<evidence type="ECO:0000256" key="3">
    <source>
        <dbReference type="ARBA" id="ARBA00020121"/>
    </source>
</evidence>
<protein>
    <recommendedName>
        <fullName evidence="3">Probable U3 small nucleolar RNA-associated protein 11</fullName>
    </recommendedName>
</protein>
<reference evidence="6" key="1">
    <citation type="submission" date="2020-11" db="EMBL/GenBank/DDBJ databases">
        <authorList>
            <person name="Tran Van P."/>
        </authorList>
    </citation>
    <scope>NUCLEOTIDE SEQUENCE</scope>
</reference>
<dbReference type="PANTHER" id="PTHR12838:SF0">
    <property type="entry name" value="U3 SMALL NUCLEOLAR RNA-ASSOCIATED PROTEIN 11-RELATED"/>
    <property type="match status" value="1"/>
</dbReference>